<feature type="compositionally biased region" description="Low complexity" evidence="7">
    <location>
        <begin position="47"/>
        <end position="60"/>
    </location>
</feature>
<dbReference type="AlphaFoldDB" id="A0AA85EL22"/>
<sequence>MGSEQSRPNNNNNNNKPKKSSIIWNSQNLVKKSITSLNNSKPRENSNDNNSNPNPNQDQNTENDNINSQSITENKSFRQLFSDLELDVLYSTWPLLSKNPIRTGCLIFKNAFEIHPKLSTFFPFGHLSPDVLVDSPDCKRHSAKVMRVIHMAVKALEGDSKSLYEELALLGAKHAAIRNMKIEYFKIIKEAILMTWGRLIYEEFTDDVKNAWGHVLDEIVGIMGVGCLIFEEEEEKILQEEEEGDHIQEFITSSDDYQQNFKRHNKKSRLSVATVPKEELDQIYPNCK</sequence>
<feature type="region of interest" description="Disordered" evidence="7">
    <location>
        <begin position="1"/>
        <end position="67"/>
    </location>
</feature>
<evidence type="ECO:0000313" key="10">
    <source>
        <dbReference type="WBParaSite" id="SRDH1_13140.1"/>
    </source>
</evidence>
<keyword evidence="2 6" id="KW-0349">Heme</keyword>
<evidence type="ECO:0000256" key="2">
    <source>
        <dbReference type="ARBA" id="ARBA00022617"/>
    </source>
</evidence>
<dbReference type="PROSITE" id="PS01033">
    <property type="entry name" value="GLOBIN"/>
    <property type="match status" value="1"/>
</dbReference>
<feature type="compositionally biased region" description="Polar residues" evidence="7">
    <location>
        <begin position="22"/>
        <end position="40"/>
    </location>
</feature>
<accession>A0AA85EL22</accession>
<dbReference type="SUPFAM" id="SSF46458">
    <property type="entry name" value="Globin-like"/>
    <property type="match status" value="1"/>
</dbReference>
<evidence type="ECO:0000256" key="4">
    <source>
        <dbReference type="ARBA" id="ARBA00022723"/>
    </source>
</evidence>
<comment type="similarity">
    <text evidence="6">Belongs to the globin family.</text>
</comment>
<dbReference type="InterPro" id="IPR000971">
    <property type="entry name" value="Globin"/>
</dbReference>
<dbReference type="GO" id="GO:0019825">
    <property type="term" value="F:oxygen binding"/>
    <property type="evidence" value="ECO:0007669"/>
    <property type="project" value="InterPro"/>
</dbReference>
<proteinExistence type="inferred from homology"/>
<dbReference type="WBParaSite" id="SRDH1_13140.1">
    <property type="protein sequence ID" value="SRDH1_13140.1"/>
    <property type="gene ID" value="SRDH1_13140"/>
</dbReference>
<evidence type="ECO:0000256" key="3">
    <source>
        <dbReference type="ARBA" id="ARBA00022621"/>
    </source>
</evidence>
<dbReference type="Gene3D" id="1.10.490.10">
    <property type="entry name" value="Globins"/>
    <property type="match status" value="1"/>
</dbReference>
<evidence type="ECO:0000256" key="6">
    <source>
        <dbReference type="RuleBase" id="RU000356"/>
    </source>
</evidence>
<keyword evidence="3 6" id="KW-0561">Oxygen transport</keyword>
<dbReference type="GO" id="GO:0046872">
    <property type="term" value="F:metal ion binding"/>
    <property type="evidence" value="ECO:0007669"/>
    <property type="project" value="UniProtKB-KW"/>
</dbReference>
<dbReference type="Proteomes" id="UP000050792">
    <property type="component" value="Unassembled WGS sequence"/>
</dbReference>
<keyword evidence="4" id="KW-0479">Metal-binding</keyword>
<keyword evidence="9" id="KW-1185">Reference proteome</keyword>
<dbReference type="GO" id="GO:0005344">
    <property type="term" value="F:oxygen carrier activity"/>
    <property type="evidence" value="ECO:0007669"/>
    <property type="project" value="UniProtKB-KW"/>
</dbReference>
<keyword evidence="5" id="KW-0408">Iron</keyword>
<feature type="domain" description="Globin" evidence="8">
    <location>
        <begin position="80"/>
        <end position="228"/>
    </location>
</feature>
<dbReference type="CDD" id="cd01040">
    <property type="entry name" value="Mb-like"/>
    <property type="match status" value="1"/>
</dbReference>
<evidence type="ECO:0000256" key="1">
    <source>
        <dbReference type="ARBA" id="ARBA00022448"/>
    </source>
</evidence>
<evidence type="ECO:0000259" key="8">
    <source>
        <dbReference type="PROSITE" id="PS01033"/>
    </source>
</evidence>
<dbReference type="InterPro" id="IPR012292">
    <property type="entry name" value="Globin/Proto"/>
</dbReference>
<dbReference type="InterPro" id="IPR044399">
    <property type="entry name" value="Mb-like_M"/>
</dbReference>
<protein>
    <recommendedName>
        <fullName evidence="8">Globin domain-containing protein</fullName>
    </recommendedName>
</protein>
<dbReference type="PANTHER" id="PTHR46458">
    <property type="entry name" value="BLR2807 PROTEIN"/>
    <property type="match status" value="1"/>
</dbReference>
<evidence type="ECO:0000256" key="5">
    <source>
        <dbReference type="ARBA" id="ARBA00023004"/>
    </source>
</evidence>
<evidence type="ECO:0000256" key="7">
    <source>
        <dbReference type="SAM" id="MobiDB-lite"/>
    </source>
</evidence>
<reference evidence="10" key="2">
    <citation type="submission" date="2023-11" db="UniProtKB">
        <authorList>
            <consortium name="WormBaseParasite"/>
        </authorList>
    </citation>
    <scope>IDENTIFICATION</scope>
</reference>
<reference evidence="9" key="1">
    <citation type="submission" date="2022-06" db="EMBL/GenBank/DDBJ databases">
        <authorList>
            <person name="Berger JAMES D."/>
            <person name="Berger JAMES D."/>
        </authorList>
    </citation>
    <scope>NUCLEOTIDE SEQUENCE [LARGE SCALE GENOMIC DNA]</scope>
</reference>
<dbReference type="InterPro" id="IPR009050">
    <property type="entry name" value="Globin-like_sf"/>
</dbReference>
<dbReference type="InterPro" id="IPR050532">
    <property type="entry name" value="Globin-like_OT"/>
</dbReference>
<evidence type="ECO:0000313" key="9">
    <source>
        <dbReference type="Proteomes" id="UP000050792"/>
    </source>
</evidence>
<dbReference type="GO" id="GO:0020037">
    <property type="term" value="F:heme binding"/>
    <property type="evidence" value="ECO:0007669"/>
    <property type="project" value="InterPro"/>
</dbReference>
<name>A0AA85EL22_9TREM</name>
<keyword evidence="1 6" id="KW-0813">Transport</keyword>
<organism evidence="9 10">
    <name type="scientific">Schistosoma rodhaini</name>
    <dbReference type="NCBI Taxonomy" id="6188"/>
    <lineage>
        <taxon>Eukaryota</taxon>
        <taxon>Metazoa</taxon>
        <taxon>Spiralia</taxon>
        <taxon>Lophotrochozoa</taxon>
        <taxon>Platyhelminthes</taxon>
        <taxon>Trematoda</taxon>
        <taxon>Digenea</taxon>
        <taxon>Strigeidida</taxon>
        <taxon>Schistosomatoidea</taxon>
        <taxon>Schistosomatidae</taxon>
        <taxon>Schistosoma</taxon>
    </lineage>
</organism>
<dbReference type="Pfam" id="PF00042">
    <property type="entry name" value="Globin"/>
    <property type="match status" value="1"/>
</dbReference>
<dbReference type="PANTHER" id="PTHR46458:SF1">
    <property type="entry name" value="GEO09476P1"/>
    <property type="match status" value="1"/>
</dbReference>